<keyword evidence="2" id="KW-1185">Reference proteome</keyword>
<name>A0AC60P6L2_IXOPE</name>
<evidence type="ECO:0000313" key="1">
    <source>
        <dbReference type="EMBL" id="KAG0414931.1"/>
    </source>
</evidence>
<evidence type="ECO:0000313" key="2">
    <source>
        <dbReference type="Proteomes" id="UP000805193"/>
    </source>
</evidence>
<dbReference type="Proteomes" id="UP000805193">
    <property type="component" value="Unassembled WGS sequence"/>
</dbReference>
<reference evidence="1 2" key="1">
    <citation type="journal article" date="2020" name="Cell">
        <title>Large-Scale Comparative Analyses of Tick Genomes Elucidate Their Genetic Diversity and Vector Capacities.</title>
        <authorList>
            <consortium name="Tick Genome and Microbiome Consortium (TIGMIC)"/>
            <person name="Jia N."/>
            <person name="Wang J."/>
            <person name="Shi W."/>
            <person name="Du L."/>
            <person name="Sun Y."/>
            <person name="Zhan W."/>
            <person name="Jiang J.F."/>
            <person name="Wang Q."/>
            <person name="Zhang B."/>
            <person name="Ji P."/>
            <person name="Bell-Sakyi L."/>
            <person name="Cui X.M."/>
            <person name="Yuan T.T."/>
            <person name="Jiang B.G."/>
            <person name="Yang W.F."/>
            <person name="Lam T.T."/>
            <person name="Chang Q.C."/>
            <person name="Ding S.J."/>
            <person name="Wang X.J."/>
            <person name="Zhu J.G."/>
            <person name="Ruan X.D."/>
            <person name="Zhao L."/>
            <person name="Wei J.T."/>
            <person name="Ye R.Z."/>
            <person name="Que T.C."/>
            <person name="Du C.H."/>
            <person name="Zhou Y.H."/>
            <person name="Cheng J.X."/>
            <person name="Dai P.F."/>
            <person name="Guo W.B."/>
            <person name="Han X.H."/>
            <person name="Huang E.J."/>
            <person name="Li L.F."/>
            <person name="Wei W."/>
            <person name="Gao Y.C."/>
            <person name="Liu J.Z."/>
            <person name="Shao H.Z."/>
            <person name="Wang X."/>
            <person name="Wang C.C."/>
            <person name="Yang T.C."/>
            <person name="Huo Q.B."/>
            <person name="Li W."/>
            <person name="Chen H.Y."/>
            <person name="Chen S.E."/>
            <person name="Zhou L.G."/>
            <person name="Ni X.B."/>
            <person name="Tian J.H."/>
            <person name="Sheng Y."/>
            <person name="Liu T."/>
            <person name="Pan Y.S."/>
            <person name="Xia L.Y."/>
            <person name="Li J."/>
            <person name="Zhao F."/>
            <person name="Cao W.C."/>
        </authorList>
    </citation>
    <scope>NUCLEOTIDE SEQUENCE [LARGE SCALE GENOMIC DNA]</scope>
    <source>
        <strain evidence="1">Iper-2018</strain>
    </source>
</reference>
<accession>A0AC60P6L2</accession>
<gene>
    <name evidence="1" type="ORF">HPB47_007902</name>
</gene>
<proteinExistence type="predicted"/>
<protein>
    <submittedName>
        <fullName evidence="1">Uncharacterized protein</fullName>
    </submittedName>
</protein>
<feature type="non-terminal residue" evidence="1">
    <location>
        <position position="1"/>
    </location>
</feature>
<sequence length="586" mass="66936">RMQDRVQQRNESTIAYFHSKIHLCGEANLDFCGTREQALTGLRLRQLCTMLMGRTHEDGDDLLHDIQEFERIDRERQERFGRQLEKGAATDTLRHRDAGMTSVKKTSQCLFSHLEPLSDDPKLIVKTTERSTLQANVINWITLTSESDVTGPVLFNNCGKEILLDMRPTRTGNSVSIDTTPDLTFTKNAPDPKWVNTQKDLGSDHFVIATTLHTGPTKKRGSERESEHEDEHEEARNSTTDATTITDIEQWTAQLHRAVKQATKEIPEEAGLEAADSKLLHLWEARNSLQEKWRRQRLNRNLRRKIARLDRDIEDHANRLARQQWESTCSSMEGQLGLRKTWNLLRCLLDPDSSKTLQRQNLNKITHTYDATLFTNTAGRPRMRGSYVGKSSSALRVFAIAFYGDDPYAVNKACWTSDVKLLPPKSTAHVVVYLVFSPSQFTADTVQAYKSLEAYDYFDTGVASLRRALGRCFVREHRGNKMRVVSSRRRFGTEIEMEAALSFKKVFAAQTVVRARRPFFSTFYAFQTPPQLRDVKPACRCKKTERKDSPLSRTLVRATGNSHSPPRRLARPSKLNKSCFPHAVQP</sequence>
<organism evidence="1 2">
    <name type="scientific">Ixodes persulcatus</name>
    <name type="common">Taiga tick</name>
    <dbReference type="NCBI Taxonomy" id="34615"/>
    <lineage>
        <taxon>Eukaryota</taxon>
        <taxon>Metazoa</taxon>
        <taxon>Ecdysozoa</taxon>
        <taxon>Arthropoda</taxon>
        <taxon>Chelicerata</taxon>
        <taxon>Arachnida</taxon>
        <taxon>Acari</taxon>
        <taxon>Parasitiformes</taxon>
        <taxon>Ixodida</taxon>
        <taxon>Ixodoidea</taxon>
        <taxon>Ixodidae</taxon>
        <taxon>Ixodinae</taxon>
        <taxon>Ixodes</taxon>
    </lineage>
</organism>
<dbReference type="EMBL" id="JABSTQ010011131">
    <property type="protein sequence ID" value="KAG0414931.1"/>
    <property type="molecule type" value="Genomic_DNA"/>
</dbReference>
<comment type="caution">
    <text evidence="1">The sequence shown here is derived from an EMBL/GenBank/DDBJ whole genome shotgun (WGS) entry which is preliminary data.</text>
</comment>